<comment type="pathway">
    <text evidence="2">Carbohydrate degradation; pentose phosphate pathway; D-ribose 5-phosphate from D-ribulose 5-phosphate (non-oxidative stage): step 1/1.</text>
</comment>
<dbReference type="HAMAP" id="MF_00170">
    <property type="entry name" value="Rib_5P_isom_A"/>
    <property type="match status" value="1"/>
</dbReference>
<keyword evidence="12" id="KW-1185">Reference proteome</keyword>
<feature type="region of interest" description="Disordered" evidence="10">
    <location>
        <begin position="485"/>
        <end position="504"/>
    </location>
</feature>
<sequence>MGSGQALDGEDEERAENSQSQGENENAYKVKDDQILRCANNCEDNSFEMERALDEREGGDAGDLEVDITDCRDAGGDIVQEEDLEATEYSSSFSGSISESENGFLGTDVEVESNIPSEREASKVFDGFRRFFPAKKKRLTAHWRRYICPLMWRCKWIELREKELRLQAAKYDQELSAYGKERRLRTGQVASESHVARSMPFFEKSERKQVMKRKKRKRMEESVDIPSYMSRHSLFSYYENKRNEAEGVNIDDDAGNQDLNNRSSDVFGIYSDLPLLLAGGGDSSLEQILWNFELLQSRVEKLKSQLDNVICKNAGLSSSMENLSNILHSELPHCSALSPTIGATNGGQNGSLVGPESAVSSSRDVAPLPDVIESTAGLLSAVGRSLDQPQNGHFTENVGDDILINNQSMKEDLQNFENVQQAIGNKQESVKLKEEEKVVANVLEKDVATVSQPVAVEEPVTGVTPRRRRLKSVLKIGLSPEVSIPKSKRKRRAGHRTGSGRWSRGKVYKRSGIESQRKWAQPKKEKAEVIAGKCGNIFHPHQALQSLDERRKQCVSRHHGDLPNRGKGKRPIAVEKNPRLPTHSRKPPPSFVSFRTPSPPPPPIAMAAATAATSLSLLSTPSLKSSLSLRSPSRLRMPAPLSIRAFSAPVLTQDDLKKLAADKAVDYVKSGMVLGLGTGSTAAFVVDKIGQLLKSGQLTDIVGVPTSKRTEEQAASLGIPLSVLDSHPKIDLAIDGADEVDPFLNLVKGRGGALLREKMVEAASDKFVVVADETKLVEGLGGSGLAMPVEVVQFCWKYNLTRLQELFKEEGCDAKLRLDSDGKPYVTDNSNYIVDLYFKTPIKDATAAGKEISALEGVVEHGLFLDMASAVIIAGKEGVTVQSK</sequence>
<gene>
    <name evidence="11" type="ORF">H6P81_004819</name>
</gene>
<dbReference type="PANTHER" id="PTHR43748:SF3">
    <property type="entry name" value="RIBOSE-5-PHOSPHATE ISOMERASE 3, CHLOROPLASTIC-RELATED"/>
    <property type="match status" value="1"/>
</dbReference>
<feature type="coiled-coil region" evidence="9">
    <location>
        <begin position="285"/>
        <end position="312"/>
    </location>
</feature>
<dbReference type="CDD" id="cd11650">
    <property type="entry name" value="AT4G37440_like"/>
    <property type="match status" value="1"/>
</dbReference>
<dbReference type="Gene3D" id="3.30.70.260">
    <property type="match status" value="1"/>
</dbReference>
<keyword evidence="7" id="KW-0413">Isomerase</keyword>
<dbReference type="EMBL" id="JAINDJ010000003">
    <property type="protein sequence ID" value="KAG9451915.1"/>
    <property type="molecule type" value="Genomic_DNA"/>
</dbReference>
<dbReference type="InterPro" id="IPR050262">
    <property type="entry name" value="Ribose-5P_isomerase"/>
</dbReference>
<dbReference type="Proteomes" id="UP000825729">
    <property type="component" value="Unassembled WGS sequence"/>
</dbReference>
<dbReference type="FunFam" id="3.40.50.1360:FF:000001">
    <property type="entry name" value="Ribose-5-phosphate isomerase A"/>
    <property type="match status" value="1"/>
</dbReference>
<dbReference type="EC" id="5.3.1.6" evidence="4"/>
<evidence type="ECO:0000313" key="11">
    <source>
        <dbReference type="EMBL" id="KAG9451915.1"/>
    </source>
</evidence>
<keyword evidence="9" id="KW-0175">Coiled coil</keyword>
<name>A0AAV7EV05_ARIFI</name>
<evidence type="ECO:0000256" key="10">
    <source>
        <dbReference type="SAM" id="MobiDB-lite"/>
    </source>
</evidence>
<dbReference type="InterPro" id="IPR038745">
    <property type="entry name" value="AT4G37440-like"/>
</dbReference>
<dbReference type="SUPFAM" id="SSF100950">
    <property type="entry name" value="NagB/RpiA/CoA transferase-like"/>
    <property type="match status" value="1"/>
</dbReference>
<evidence type="ECO:0000256" key="1">
    <source>
        <dbReference type="ARBA" id="ARBA00001713"/>
    </source>
</evidence>
<evidence type="ECO:0000256" key="5">
    <source>
        <dbReference type="ARBA" id="ARBA00022553"/>
    </source>
</evidence>
<comment type="caution">
    <text evidence="11">The sequence shown here is derived from an EMBL/GenBank/DDBJ whole genome shotgun (WGS) entry which is preliminary data.</text>
</comment>
<dbReference type="AlphaFoldDB" id="A0AAV7EV05"/>
<evidence type="ECO:0000256" key="8">
    <source>
        <dbReference type="ARBA" id="ARBA00055508"/>
    </source>
</evidence>
<dbReference type="GO" id="GO:0005737">
    <property type="term" value="C:cytoplasm"/>
    <property type="evidence" value="ECO:0007669"/>
    <property type="project" value="UniProtKB-ARBA"/>
</dbReference>
<organism evidence="11 12">
    <name type="scientific">Aristolochia fimbriata</name>
    <name type="common">White veined hardy Dutchman's pipe vine</name>
    <dbReference type="NCBI Taxonomy" id="158543"/>
    <lineage>
        <taxon>Eukaryota</taxon>
        <taxon>Viridiplantae</taxon>
        <taxon>Streptophyta</taxon>
        <taxon>Embryophyta</taxon>
        <taxon>Tracheophyta</taxon>
        <taxon>Spermatophyta</taxon>
        <taxon>Magnoliopsida</taxon>
        <taxon>Magnoliidae</taxon>
        <taxon>Piperales</taxon>
        <taxon>Aristolochiaceae</taxon>
        <taxon>Aristolochia</taxon>
    </lineage>
</organism>
<dbReference type="PANTHER" id="PTHR43748">
    <property type="entry name" value="RIBOSE-5-PHOSPHATE ISOMERASE 3, CHLOROPLASTIC-RELATED"/>
    <property type="match status" value="1"/>
</dbReference>
<feature type="region of interest" description="Disordered" evidence="10">
    <location>
        <begin position="1"/>
        <end position="30"/>
    </location>
</feature>
<accession>A0AAV7EV05</accession>
<dbReference type="Gene3D" id="3.40.50.1360">
    <property type="match status" value="1"/>
</dbReference>
<dbReference type="NCBIfam" id="NF001924">
    <property type="entry name" value="PRK00702.1"/>
    <property type="match status" value="1"/>
</dbReference>
<evidence type="ECO:0000256" key="2">
    <source>
        <dbReference type="ARBA" id="ARBA00004988"/>
    </source>
</evidence>
<evidence type="ECO:0000256" key="9">
    <source>
        <dbReference type="SAM" id="Coils"/>
    </source>
</evidence>
<keyword evidence="5" id="KW-0597">Phosphoprotein</keyword>
<dbReference type="NCBIfam" id="TIGR00021">
    <property type="entry name" value="rpiA"/>
    <property type="match status" value="1"/>
</dbReference>
<protein>
    <recommendedName>
        <fullName evidence="4">ribose-5-phosphate isomerase</fullName>
        <ecNumber evidence="4">5.3.1.6</ecNumber>
    </recommendedName>
</protein>
<evidence type="ECO:0000256" key="4">
    <source>
        <dbReference type="ARBA" id="ARBA00011959"/>
    </source>
</evidence>
<evidence type="ECO:0000256" key="6">
    <source>
        <dbReference type="ARBA" id="ARBA00022990"/>
    </source>
</evidence>
<evidence type="ECO:0000313" key="12">
    <source>
        <dbReference type="Proteomes" id="UP000825729"/>
    </source>
</evidence>
<comment type="similarity">
    <text evidence="3">Belongs to the ribose 5-phosphate isomerase family.</text>
</comment>
<dbReference type="GO" id="GO:0004751">
    <property type="term" value="F:ribose-5-phosphate isomerase activity"/>
    <property type="evidence" value="ECO:0007669"/>
    <property type="project" value="UniProtKB-EC"/>
</dbReference>
<dbReference type="InterPro" id="IPR037171">
    <property type="entry name" value="NagB/RpiA_transferase-like"/>
</dbReference>
<dbReference type="FunFam" id="3.30.70.260:FF:000069">
    <property type="entry name" value="Ribose-5-phosphate isomerase A"/>
    <property type="match status" value="1"/>
</dbReference>
<evidence type="ECO:0000256" key="3">
    <source>
        <dbReference type="ARBA" id="ARBA00008088"/>
    </source>
</evidence>
<keyword evidence="6" id="KW-0007">Acetylation</keyword>
<evidence type="ECO:0000256" key="7">
    <source>
        <dbReference type="ARBA" id="ARBA00023235"/>
    </source>
</evidence>
<dbReference type="Pfam" id="PF06026">
    <property type="entry name" value="Rib_5-P_isom_A"/>
    <property type="match status" value="1"/>
</dbReference>
<feature type="region of interest" description="Disordered" evidence="10">
    <location>
        <begin position="556"/>
        <end position="600"/>
    </location>
</feature>
<dbReference type="InterPro" id="IPR004788">
    <property type="entry name" value="Ribose5P_isomerase_type_A"/>
</dbReference>
<feature type="compositionally biased region" description="Basic residues" evidence="10">
    <location>
        <begin position="486"/>
        <end position="495"/>
    </location>
</feature>
<proteinExistence type="inferred from homology"/>
<dbReference type="CDD" id="cd01398">
    <property type="entry name" value="RPI_A"/>
    <property type="match status" value="1"/>
</dbReference>
<dbReference type="GO" id="GO:0009052">
    <property type="term" value="P:pentose-phosphate shunt, non-oxidative branch"/>
    <property type="evidence" value="ECO:0007669"/>
    <property type="project" value="InterPro"/>
</dbReference>
<dbReference type="InterPro" id="IPR020672">
    <property type="entry name" value="Ribose5P_isomerase_typA_subgr"/>
</dbReference>
<dbReference type="SUPFAM" id="SSF75445">
    <property type="entry name" value="D-ribose-5-phosphate isomerase (RpiA), lid domain"/>
    <property type="match status" value="1"/>
</dbReference>
<reference evidence="11 12" key="1">
    <citation type="submission" date="2021-07" db="EMBL/GenBank/DDBJ databases">
        <title>The Aristolochia fimbriata genome: insights into angiosperm evolution, floral development and chemical biosynthesis.</title>
        <authorList>
            <person name="Jiao Y."/>
        </authorList>
    </citation>
    <scope>NUCLEOTIDE SEQUENCE [LARGE SCALE GENOMIC DNA]</scope>
    <source>
        <strain evidence="11">IBCAS-2021</strain>
        <tissue evidence="11">Leaf</tissue>
    </source>
</reference>
<comment type="catalytic activity">
    <reaction evidence="1">
        <text>aldehydo-D-ribose 5-phosphate = D-ribulose 5-phosphate</text>
        <dbReference type="Rhea" id="RHEA:14657"/>
        <dbReference type="ChEBI" id="CHEBI:58121"/>
        <dbReference type="ChEBI" id="CHEBI:58273"/>
        <dbReference type="EC" id="5.3.1.6"/>
    </reaction>
</comment>
<comment type="function">
    <text evidence="8">Catalyzes the reversible conversion of ribose-5-phosphate to ribulose 5-phosphate.</text>
</comment>